<organism evidence="1 2">
    <name type="scientific">Hymenobacter cellulosivorans</name>
    <dbReference type="NCBI Taxonomy" id="2932249"/>
    <lineage>
        <taxon>Bacteria</taxon>
        <taxon>Pseudomonadati</taxon>
        <taxon>Bacteroidota</taxon>
        <taxon>Cytophagia</taxon>
        <taxon>Cytophagales</taxon>
        <taxon>Hymenobacteraceae</taxon>
        <taxon>Hymenobacter</taxon>
    </lineage>
</organism>
<proteinExistence type="predicted"/>
<dbReference type="PROSITE" id="PS51257">
    <property type="entry name" value="PROKAR_LIPOPROTEIN"/>
    <property type="match status" value="1"/>
</dbReference>
<name>A0ABY4F2D5_9BACT</name>
<keyword evidence="2" id="KW-1185">Reference proteome</keyword>
<evidence type="ECO:0000313" key="1">
    <source>
        <dbReference type="EMBL" id="UOQ50715.1"/>
    </source>
</evidence>
<dbReference type="Proteomes" id="UP000831785">
    <property type="component" value="Chromosome"/>
</dbReference>
<protein>
    <recommendedName>
        <fullName evidence="3">Lipocalin-like domain-containing protein</fullName>
    </recommendedName>
</protein>
<evidence type="ECO:0008006" key="3">
    <source>
        <dbReference type="Google" id="ProtNLM"/>
    </source>
</evidence>
<dbReference type="RefSeq" id="WP_244713490.1">
    <property type="nucleotide sequence ID" value="NZ_CP095049.1"/>
</dbReference>
<accession>A0ABY4F2D5</accession>
<sequence length="152" mass="16548">MKKLIPLFGFSLSLMLSACKKDTPVTKTDLLTAGAWRIVAMTANPGIRDANGVVVTDLLALEPACFKDNLTRYEKPNTLTFDEGPTKCDPSSTQTTQHTWAFNADETVINAVISGDKVDFTLLELTDSRLRYSYTEGAGAGGHTVTIVFNKK</sequence>
<evidence type="ECO:0000313" key="2">
    <source>
        <dbReference type="Proteomes" id="UP000831785"/>
    </source>
</evidence>
<dbReference type="EMBL" id="CP095049">
    <property type="protein sequence ID" value="UOQ50715.1"/>
    <property type="molecule type" value="Genomic_DNA"/>
</dbReference>
<gene>
    <name evidence="1" type="ORF">MUN80_13195</name>
</gene>
<reference evidence="1 2" key="1">
    <citation type="submission" date="2022-04" db="EMBL/GenBank/DDBJ databases">
        <title>Hymenobacter sp. isolated from the air.</title>
        <authorList>
            <person name="Won M."/>
            <person name="Lee C.-M."/>
            <person name="Woen H.-Y."/>
            <person name="Kwon S.-W."/>
        </authorList>
    </citation>
    <scope>NUCLEOTIDE SEQUENCE [LARGE SCALE GENOMIC DNA]</scope>
    <source>
        <strain evidence="2">5116 S-27</strain>
    </source>
</reference>